<dbReference type="RefSeq" id="XP_009054037.1">
    <property type="nucleotide sequence ID" value="XM_009055789.1"/>
</dbReference>
<dbReference type="GeneID" id="20243055"/>
<dbReference type="InterPro" id="IPR058727">
    <property type="entry name" value="Helical_Vwde"/>
</dbReference>
<sequence length="955" mass="108960">MLCRVPNIKLLHHTELCDSKQFLPFTYQTNRSVNYNETTTLSDRFMREGWYGTFDFIIPTVKPASRHCGAKYPIFLQSEPAQERIIVDVTACIRDCTNPVDIKALKCSDRLTVYKLLRPPTSDAAYCLDGLEADPLNFRTNATVNTNLRLVPGSDFEEEFIFECVFPNPRNSSLTYKATWFVDDVVVFESQYTDYNDVNKIRSFTDTRLRDNNITTLGFQLRCDIKAAMMVGGTQRKSLPSSSKQKIIGIIVWTPVLKIKEGEKAKIMIKSTVPIGCAEPEGCTLTITADIPQEGEDQCEPTPTANGGCGISIKASEWNEFYHLEITSTITEDYGQTVTQKKVFLRTQGLYFGQRIWQNYFLEPVTINIVKNTSLIEGKLCQIHNDPYLKDFYSSTRRSIQLAGTFYLLQMDNVEVQVNITACTRGGGGSCVCGVVVRVGRTAFMINHCNLQNWYIDYILCDDGGDILDVRKKYETKFEIYLPSDTKIQIDVKDRTSNNWLNIYINPSVRDIGKTFGLCGELTIDSPAVQYNGAYFNSLRVKADMNLFNPGNWKALPEWTPTDTNRFEHCRCDEKDDDKIDTTLNCTRVPGATTCSPDEDYDLFHKKRCINPSRKKRSLPRGSQPQILHHRRLRRDVSWKNGWTMDSANEYCSGLFNNSMVIKRCEGIRGINIEGAIETCFSDIQVIQDMKISFTKLGEEKYEVCLQHELHVKSDHADLSDGVTCDRCSTWKRHNEAAASARAHYQTVASNADANILIRSVDLQKVIMLPHMPAQDVTLRYFETGHTFMSADSVHHQVEQQMNRQQGGKVLDFPDFADVVSRCSNVEGLQMSNIDFRDWSPIHSAAKMKKSGIKLTQMVEIKVKRGSKTLSYKLNHDDPEFMELDFTKKGAMLVFPKRLRRKNRGIPLEKKTDIVEMLCPMMPTNRRIFWTSFDIDKICEDLINESTEKYEGSFS</sequence>
<keyword evidence="3" id="KW-1185">Reference proteome</keyword>
<dbReference type="HOGENOM" id="CLU_308889_0_0_1"/>
<dbReference type="AlphaFoldDB" id="V4AEE9"/>
<reference evidence="2 3" key="1">
    <citation type="journal article" date="2013" name="Nature">
        <title>Insights into bilaterian evolution from three spiralian genomes.</title>
        <authorList>
            <person name="Simakov O."/>
            <person name="Marletaz F."/>
            <person name="Cho S.J."/>
            <person name="Edsinger-Gonzales E."/>
            <person name="Havlak P."/>
            <person name="Hellsten U."/>
            <person name="Kuo D.H."/>
            <person name="Larsson T."/>
            <person name="Lv J."/>
            <person name="Arendt D."/>
            <person name="Savage R."/>
            <person name="Osoegawa K."/>
            <person name="de Jong P."/>
            <person name="Grimwood J."/>
            <person name="Chapman J.A."/>
            <person name="Shapiro H."/>
            <person name="Aerts A."/>
            <person name="Otillar R.P."/>
            <person name="Terry A.Y."/>
            <person name="Boore J.L."/>
            <person name="Grigoriev I.V."/>
            <person name="Lindberg D.R."/>
            <person name="Seaver E.C."/>
            <person name="Weisblat D.A."/>
            <person name="Putnam N.H."/>
            <person name="Rokhsar D.S."/>
        </authorList>
    </citation>
    <scope>NUCLEOTIDE SEQUENCE [LARGE SCALE GENOMIC DNA]</scope>
</reference>
<proteinExistence type="predicted"/>
<evidence type="ECO:0000313" key="2">
    <source>
        <dbReference type="EMBL" id="ESO95262.1"/>
    </source>
</evidence>
<dbReference type="Proteomes" id="UP000030746">
    <property type="component" value="Unassembled WGS sequence"/>
</dbReference>
<dbReference type="OrthoDB" id="6158710at2759"/>
<dbReference type="KEGG" id="lgi:LOTGIDRAFT_175170"/>
<accession>V4AEE9</accession>
<dbReference type="EMBL" id="KB201657">
    <property type="protein sequence ID" value="ESO95262.1"/>
    <property type="molecule type" value="Genomic_DNA"/>
</dbReference>
<evidence type="ECO:0000259" key="1">
    <source>
        <dbReference type="Pfam" id="PF26129"/>
    </source>
</evidence>
<dbReference type="Pfam" id="PF26129">
    <property type="entry name" value="Vwde"/>
    <property type="match status" value="1"/>
</dbReference>
<feature type="domain" description="Vwde helical" evidence="1">
    <location>
        <begin position="638"/>
        <end position="692"/>
    </location>
</feature>
<evidence type="ECO:0000313" key="3">
    <source>
        <dbReference type="Proteomes" id="UP000030746"/>
    </source>
</evidence>
<organism evidence="2 3">
    <name type="scientific">Lottia gigantea</name>
    <name type="common">Giant owl limpet</name>
    <dbReference type="NCBI Taxonomy" id="225164"/>
    <lineage>
        <taxon>Eukaryota</taxon>
        <taxon>Metazoa</taxon>
        <taxon>Spiralia</taxon>
        <taxon>Lophotrochozoa</taxon>
        <taxon>Mollusca</taxon>
        <taxon>Gastropoda</taxon>
        <taxon>Patellogastropoda</taxon>
        <taxon>Lottioidea</taxon>
        <taxon>Lottiidae</taxon>
        <taxon>Lottia</taxon>
    </lineage>
</organism>
<dbReference type="CTD" id="20243055"/>
<gene>
    <name evidence="2" type="ORF">LOTGIDRAFT_175170</name>
</gene>
<protein>
    <recommendedName>
        <fullName evidence="1">Vwde helical domain-containing protein</fullName>
    </recommendedName>
</protein>
<name>V4AEE9_LOTGI</name>